<protein>
    <submittedName>
        <fullName evidence="2">Uncharacterized protein</fullName>
    </submittedName>
</protein>
<evidence type="ECO:0000313" key="3">
    <source>
        <dbReference type="Proteomes" id="UP000297422"/>
    </source>
</evidence>
<sequence>MAEQTNTSPETKGKNEKPELKYPDWIEDNGFGTFKVCDREKKILIHRGCPSREEAVQEVEKYLKKRKK</sequence>
<gene>
    <name evidence="2" type="ORF">EHQ90_07635</name>
</gene>
<dbReference type="EMBL" id="RQGT01000059">
    <property type="protein sequence ID" value="TGM17247.1"/>
    <property type="molecule type" value="Genomic_DNA"/>
</dbReference>
<organism evidence="2 3">
    <name type="scientific">Leptospira stimsonii</name>
    <dbReference type="NCBI Taxonomy" id="2202203"/>
    <lineage>
        <taxon>Bacteria</taxon>
        <taxon>Pseudomonadati</taxon>
        <taxon>Spirochaetota</taxon>
        <taxon>Spirochaetia</taxon>
        <taxon>Leptospirales</taxon>
        <taxon>Leptospiraceae</taxon>
        <taxon>Leptospira</taxon>
    </lineage>
</organism>
<dbReference type="RefSeq" id="WP_135684549.1">
    <property type="nucleotide sequence ID" value="NZ_RQEQ01000080.1"/>
</dbReference>
<feature type="compositionally biased region" description="Basic and acidic residues" evidence="1">
    <location>
        <begin position="11"/>
        <end position="22"/>
    </location>
</feature>
<dbReference type="Proteomes" id="UP000297422">
    <property type="component" value="Unassembled WGS sequence"/>
</dbReference>
<feature type="region of interest" description="Disordered" evidence="1">
    <location>
        <begin position="1"/>
        <end position="22"/>
    </location>
</feature>
<reference evidence="3" key="1">
    <citation type="journal article" date="2019" name="PLoS Negl. Trop. Dis.">
        <title>Revisiting the worldwide diversity of Leptospira species in the environment.</title>
        <authorList>
            <person name="Vincent A.T."/>
            <person name="Schiettekatte O."/>
            <person name="Bourhy P."/>
            <person name="Veyrier F.J."/>
            <person name="Picardeau M."/>
        </authorList>
    </citation>
    <scope>NUCLEOTIDE SEQUENCE [LARGE SCALE GENOMIC DNA]</scope>
    <source>
        <strain evidence="3">201702407</strain>
    </source>
</reference>
<evidence type="ECO:0000313" key="2">
    <source>
        <dbReference type="EMBL" id="TGM17247.1"/>
    </source>
</evidence>
<name>A0ABY2N538_9LEPT</name>
<keyword evidence="3" id="KW-1185">Reference proteome</keyword>
<proteinExistence type="predicted"/>
<evidence type="ECO:0000256" key="1">
    <source>
        <dbReference type="SAM" id="MobiDB-lite"/>
    </source>
</evidence>
<accession>A0ABY2N538</accession>
<feature type="compositionally biased region" description="Polar residues" evidence="1">
    <location>
        <begin position="1"/>
        <end position="10"/>
    </location>
</feature>
<comment type="caution">
    <text evidence="2">The sequence shown here is derived from an EMBL/GenBank/DDBJ whole genome shotgun (WGS) entry which is preliminary data.</text>
</comment>